<dbReference type="EMBL" id="CM056811">
    <property type="protein sequence ID" value="KAJ8636348.1"/>
    <property type="molecule type" value="Genomic_DNA"/>
</dbReference>
<dbReference type="Proteomes" id="UP001234297">
    <property type="component" value="Chromosome 3"/>
</dbReference>
<protein>
    <submittedName>
        <fullName evidence="1">Uncharacterized protein</fullName>
    </submittedName>
</protein>
<keyword evidence="2" id="KW-1185">Reference proteome</keyword>
<accession>A0ACC2LT26</accession>
<comment type="caution">
    <text evidence="1">The sequence shown here is derived from an EMBL/GenBank/DDBJ whole genome shotgun (WGS) entry which is preliminary data.</text>
</comment>
<name>A0ACC2LT26_PERAE</name>
<reference evidence="1 2" key="1">
    <citation type="journal article" date="2022" name="Hortic Res">
        <title>A haplotype resolved chromosomal level avocado genome allows analysis of novel avocado genes.</title>
        <authorList>
            <person name="Nath O."/>
            <person name="Fletcher S.J."/>
            <person name="Hayward A."/>
            <person name="Shaw L.M."/>
            <person name="Masouleh A.K."/>
            <person name="Furtado A."/>
            <person name="Henry R.J."/>
            <person name="Mitter N."/>
        </authorList>
    </citation>
    <scope>NUCLEOTIDE SEQUENCE [LARGE SCALE GENOMIC DNA]</scope>
    <source>
        <strain evidence="2">cv. Hass</strain>
    </source>
</reference>
<organism evidence="1 2">
    <name type="scientific">Persea americana</name>
    <name type="common">Avocado</name>
    <dbReference type="NCBI Taxonomy" id="3435"/>
    <lineage>
        <taxon>Eukaryota</taxon>
        <taxon>Viridiplantae</taxon>
        <taxon>Streptophyta</taxon>
        <taxon>Embryophyta</taxon>
        <taxon>Tracheophyta</taxon>
        <taxon>Spermatophyta</taxon>
        <taxon>Magnoliopsida</taxon>
        <taxon>Magnoliidae</taxon>
        <taxon>Laurales</taxon>
        <taxon>Lauraceae</taxon>
        <taxon>Persea</taxon>
    </lineage>
</organism>
<sequence>MDKYSSPRTRVTQPYIEKEKVKGSFTEEEESVLPPSRLWKAGIRAVLNLLPKIMPEVIASAQLLQGDGSVGSIRQLNFTPAFEAFTYVKDRVDIMDNEKHLFKYTVIEGGPIDSKLKSYSIEIQFQATSSEGCLSKMTLDYDTINDSLLPEEKVAKMKEGIMGMGKAMEAYLQANPDAYV</sequence>
<evidence type="ECO:0000313" key="1">
    <source>
        <dbReference type="EMBL" id="KAJ8636348.1"/>
    </source>
</evidence>
<evidence type="ECO:0000313" key="2">
    <source>
        <dbReference type="Proteomes" id="UP001234297"/>
    </source>
</evidence>
<gene>
    <name evidence="1" type="ORF">MRB53_010615</name>
</gene>
<proteinExistence type="predicted"/>